<dbReference type="InterPro" id="IPR021417">
    <property type="entry name" value="DUF3060"/>
</dbReference>
<sequence>MLNLRNVVLGGLGAAAVFLALPAQAQTVFTGAGEESELDCDGGAVSVEGASNTLTITGDCTRLTVSGASNRITVELAAASSIRVEGAGNQIRWRAPGTAKPRTSIVGAGNRISQLR</sequence>
<organism evidence="2 3">
    <name type="scientific">Sphingomonas rustica</name>
    <dbReference type="NCBI Taxonomy" id="3103142"/>
    <lineage>
        <taxon>Bacteria</taxon>
        <taxon>Pseudomonadati</taxon>
        <taxon>Pseudomonadota</taxon>
        <taxon>Alphaproteobacteria</taxon>
        <taxon>Sphingomonadales</taxon>
        <taxon>Sphingomonadaceae</taxon>
        <taxon>Sphingomonas</taxon>
    </lineage>
</organism>
<feature type="chain" id="PRO_5047457449" evidence="1">
    <location>
        <begin position="26"/>
        <end position="116"/>
    </location>
</feature>
<proteinExistence type="predicted"/>
<keyword evidence="1" id="KW-0732">Signal</keyword>
<comment type="caution">
    <text evidence="2">The sequence shown here is derived from an EMBL/GenBank/DDBJ whole genome shotgun (WGS) entry which is preliminary data.</text>
</comment>
<dbReference type="RefSeq" id="WP_346247304.1">
    <property type="nucleotide sequence ID" value="NZ_JBDIZK010000008.1"/>
</dbReference>
<evidence type="ECO:0000313" key="3">
    <source>
        <dbReference type="Proteomes" id="UP001427805"/>
    </source>
</evidence>
<name>A0ABV0B9N0_9SPHN</name>
<reference evidence="2 3" key="1">
    <citation type="submission" date="2024-05" db="EMBL/GenBank/DDBJ databases">
        <title>Sphingomonas sp. HF-S3 16S ribosomal RNA gene Genome sequencing and assembly.</title>
        <authorList>
            <person name="Lee H."/>
        </authorList>
    </citation>
    <scope>NUCLEOTIDE SEQUENCE [LARGE SCALE GENOMIC DNA]</scope>
    <source>
        <strain evidence="2 3">HF-S3</strain>
    </source>
</reference>
<gene>
    <name evidence="2" type="ORF">TPR58_13995</name>
</gene>
<keyword evidence="3" id="KW-1185">Reference proteome</keyword>
<dbReference type="Pfam" id="PF11259">
    <property type="entry name" value="DUF3060"/>
    <property type="match status" value="1"/>
</dbReference>
<evidence type="ECO:0000313" key="2">
    <source>
        <dbReference type="EMBL" id="MEN3748283.1"/>
    </source>
</evidence>
<dbReference type="EMBL" id="JBDIZK010000008">
    <property type="protein sequence ID" value="MEN3748283.1"/>
    <property type="molecule type" value="Genomic_DNA"/>
</dbReference>
<dbReference type="Proteomes" id="UP001427805">
    <property type="component" value="Unassembled WGS sequence"/>
</dbReference>
<evidence type="ECO:0000256" key="1">
    <source>
        <dbReference type="SAM" id="SignalP"/>
    </source>
</evidence>
<accession>A0ABV0B9N0</accession>
<protein>
    <submittedName>
        <fullName evidence="2">DUF3060 domain-containing protein</fullName>
    </submittedName>
</protein>
<feature type="signal peptide" evidence="1">
    <location>
        <begin position="1"/>
        <end position="25"/>
    </location>
</feature>